<name>A0A7J8AML8_MYOMY</name>
<protein>
    <submittedName>
        <fullName evidence="1">Uncharacterized protein</fullName>
    </submittedName>
</protein>
<gene>
    <name evidence="1" type="ORF">mMyoMyo1_008147</name>
</gene>
<sequence length="145" mass="16851">MLSNQGCLLIYTSVGNTWISLLSMLHNRFTESFRLFFILYLVFMCTVPTEERLGEALPCLQESHPSQSFREVSHPRSLMAQYSWAVTGYLLFEQSNWGEMLPYVLTAFLTNTFKIVQKKNIKSKTDLVQILVLPAFMWKSRAKKK</sequence>
<organism evidence="1 2">
    <name type="scientific">Myotis myotis</name>
    <name type="common">Greater mouse-eared bat</name>
    <name type="synonym">Vespertilio myotis</name>
    <dbReference type="NCBI Taxonomy" id="51298"/>
    <lineage>
        <taxon>Eukaryota</taxon>
        <taxon>Metazoa</taxon>
        <taxon>Chordata</taxon>
        <taxon>Craniata</taxon>
        <taxon>Vertebrata</taxon>
        <taxon>Euteleostomi</taxon>
        <taxon>Mammalia</taxon>
        <taxon>Eutheria</taxon>
        <taxon>Laurasiatheria</taxon>
        <taxon>Chiroptera</taxon>
        <taxon>Yangochiroptera</taxon>
        <taxon>Vespertilionidae</taxon>
        <taxon>Myotis</taxon>
    </lineage>
</organism>
<dbReference type="EMBL" id="JABWUV010000001">
    <property type="protein sequence ID" value="KAF6387692.1"/>
    <property type="molecule type" value="Genomic_DNA"/>
</dbReference>
<reference evidence="1 2" key="1">
    <citation type="journal article" date="2020" name="Nature">
        <title>Six reference-quality genomes reveal evolution of bat adaptations.</title>
        <authorList>
            <person name="Jebb D."/>
            <person name="Huang Z."/>
            <person name="Pippel M."/>
            <person name="Hughes G.M."/>
            <person name="Lavrichenko K."/>
            <person name="Devanna P."/>
            <person name="Winkler S."/>
            <person name="Jermiin L.S."/>
            <person name="Skirmuntt E.C."/>
            <person name="Katzourakis A."/>
            <person name="Burkitt-Gray L."/>
            <person name="Ray D.A."/>
            <person name="Sullivan K.A.M."/>
            <person name="Roscito J.G."/>
            <person name="Kirilenko B.M."/>
            <person name="Davalos L.M."/>
            <person name="Corthals A.P."/>
            <person name="Power M.L."/>
            <person name="Jones G."/>
            <person name="Ransome R.D."/>
            <person name="Dechmann D.K.N."/>
            <person name="Locatelli A.G."/>
            <person name="Puechmaille S.J."/>
            <person name="Fedrigo O."/>
            <person name="Jarvis E.D."/>
            <person name="Hiller M."/>
            <person name="Vernes S.C."/>
            <person name="Myers E.W."/>
            <person name="Teeling E.C."/>
        </authorList>
    </citation>
    <scope>NUCLEOTIDE SEQUENCE [LARGE SCALE GENOMIC DNA]</scope>
    <source>
        <strain evidence="1">MMyoMyo1</strain>
        <tissue evidence="1">Flight muscle</tissue>
    </source>
</reference>
<proteinExistence type="predicted"/>
<comment type="caution">
    <text evidence="1">The sequence shown here is derived from an EMBL/GenBank/DDBJ whole genome shotgun (WGS) entry which is preliminary data.</text>
</comment>
<dbReference type="Proteomes" id="UP000527355">
    <property type="component" value="Unassembled WGS sequence"/>
</dbReference>
<keyword evidence="2" id="KW-1185">Reference proteome</keyword>
<dbReference type="AlphaFoldDB" id="A0A7J8AML8"/>
<accession>A0A7J8AML8</accession>
<evidence type="ECO:0000313" key="2">
    <source>
        <dbReference type="Proteomes" id="UP000527355"/>
    </source>
</evidence>
<evidence type="ECO:0000313" key="1">
    <source>
        <dbReference type="EMBL" id="KAF6387692.1"/>
    </source>
</evidence>